<comment type="caution">
    <text evidence="3">The sequence shown here is derived from an EMBL/GenBank/DDBJ whole genome shotgun (WGS) entry which is preliminary data.</text>
</comment>
<reference evidence="3" key="1">
    <citation type="journal article" date="2018" name="DNA Res.">
        <title>Multiple hybrid de novo genome assembly of finger millet, an orphan allotetraploid crop.</title>
        <authorList>
            <person name="Hatakeyama M."/>
            <person name="Aluri S."/>
            <person name="Balachadran M.T."/>
            <person name="Sivarajan S.R."/>
            <person name="Patrignani A."/>
            <person name="Gruter S."/>
            <person name="Poveda L."/>
            <person name="Shimizu-Inatsugi R."/>
            <person name="Baeten J."/>
            <person name="Francoijs K.J."/>
            <person name="Nataraja K.N."/>
            <person name="Reddy Y.A.N."/>
            <person name="Phadnis S."/>
            <person name="Ravikumar R.L."/>
            <person name="Schlapbach R."/>
            <person name="Sreeman S.M."/>
            <person name="Shimizu K.K."/>
        </authorList>
    </citation>
    <scope>NUCLEOTIDE SEQUENCE</scope>
</reference>
<gene>
    <name evidence="3" type="primary">gb25440</name>
    <name evidence="3" type="ORF">PR202_gb25440</name>
</gene>
<organism evidence="3 4">
    <name type="scientific">Eleusine coracana subsp. coracana</name>
    <dbReference type="NCBI Taxonomy" id="191504"/>
    <lineage>
        <taxon>Eukaryota</taxon>
        <taxon>Viridiplantae</taxon>
        <taxon>Streptophyta</taxon>
        <taxon>Embryophyta</taxon>
        <taxon>Tracheophyta</taxon>
        <taxon>Spermatophyta</taxon>
        <taxon>Magnoliopsida</taxon>
        <taxon>Liliopsida</taxon>
        <taxon>Poales</taxon>
        <taxon>Poaceae</taxon>
        <taxon>PACMAD clade</taxon>
        <taxon>Chloridoideae</taxon>
        <taxon>Cynodonteae</taxon>
        <taxon>Eleusininae</taxon>
        <taxon>Eleusine</taxon>
    </lineage>
</organism>
<feature type="domain" description="F-box" evidence="2">
    <location>
        <begin position="8"/>
        <end position="59"/>
    </location>
</feature>
<evidence type="ECO:0000313" key="4">
    <source>
        <dbReference type="Proteomes" id="UP001054889"/>
    </source>
</evidence>
<dbReference type="PANTHER" id="PTHR35828">
    <property type="entry name" value="OS08G0203800 PROTEIN-RELATED"/>
    <property type="match status" value="1"/>
</dbReference>
<keyword evidence="4" id="KW-1185">Reference proteome</keyword>
<dbReference type="SUPFAM" id="SSF81383">
    <property type="entry name" value="F-box domain"/>
    <property type="match status" value="1"/>
</dbReference>
<proteinExistence type="predicted"/>
<feature type="region of interest" description="Disordered" evidence="1">
    <location>
        <begin position="63"/>
        <end position="83"/>
    </location>
</feature>
<evidence type="ECO:0000313" key="3">
    <source>
        <dbReference type="EMBL" id="GJN36566.1"/>
    </source>
</evidence>
<accession>A0AAV5FNI8</accession>
<evidence type="ECO:0000256" key="1">
    <source>
        <dbReference type="SAM" id="MobiDB-lite"/>
    </source>
</evidence>
<dbReference type="Proteomes" id="UP001054889">
    <property type="component" value="Unassembled WGS sequence"/>
</dbReference>
<dbReference type="Gene3D" id="1.20.1280.50">
    <property type="match status" value="1"/>
</dbReference>
<name>A0AAV5FNI8_ELECO</name>
<protein>
    <recommendedName>
        <fullName evidence="2">F-box domain-containing protein</fullName>
    </recommendedName>
</protein>
<dbReference type="InterPro" id="IPR036047">
    <property type="entry name" value="F-box-like_dom_sf"/>
</dbReference>
<dbReference type="PANTHER" id="PTHR35828:SF25">
    <property type="entry name" value="OS08G0203800 PROTEIN"/>
    <property type="match status" value="1"/>
</dbReference>
<dbReference type="Pfam" id="PF00646">
    <property type="entry name" value="F-box"/>
    <property type="match status" value="1"/>
</dbReference>
<reference evidence="3" key="2">
    <citation type="submission" date="2021-12" db="EMBL/GenBank/DDBJ databases">
        <title>Resequencing data analysis of finger millet.</title>
        <authorList>
            <person name="Hatakeyama M."/>
            <person name="Aluri S."/>
            <person name="Balachadran M.T."/>
            <person name="Sivarajan S.R."/>
            <person name="Poveda L."/>
            <person name="Shimizu-Inatsugi R."/>
            <person name="Schlapbach R."/>
            <person name="Sreeman S.M."/>
            <person name="Shimizu K.K."/>
        </authorList>
    </citation>
    <scope>NUCLEOTIDE SEQUENCE</scope>
</reference>
<evidence type="ECO:0000259" key="2">
    <source>
        <dbReference type="PROSITE" id="PS50181"/>
    </source>
</evidence>
<dbReference type="PROSITE" id="PS50181">
    <property type="entry name" value="FBOX"/>
    <property type="match status" value="1"/>
</dbReference>
<sequence>MMSSEMSKTIVPQLPDDVITHILERVPDSIMLFRCSIVCKQWCHLVADPVFLRCRWPDTSSSALIGFSSSATRPTSARRGTSL</sequence>
<dbReference type="SMART" id="SM00256">
    <property type="entry name" value="FBOX"/>
    <property type="match status" value="1"/>
</dbReference>
<dbReference type="EMBL" id="BQKI01000090">
    <property type="protein sequence ID" value="GJN36566.1"/>
    <property type="molecule type" value="Genomic_DNA"/>
</dbReference>
<dbReference type="InterPro" id="IPR001810">
    <property type="entry name" value="F-box_dom"/>
</dbReference>
<dbReference type="AlphaFoldDB" id="A0AAV5FNI8"/>